<feature type="compositionally biased region" description="Basic and acidic residues" evidence="1">
    <location>
        <begin position="767"/>
        <end position="784"/>
    </location>
</feature>
<evidence type="ECO:0000256" key="1">
    <source>
        <dbReference type="SAM" id="MobiDB-lite"/>
    </source>
</evidence>
<feature type="compositionally biased region" description="Polar residues" evidence="1">
    <location>
        <begin position="806"/>
        <end position="820"/>
    </location>
</feature>
<gene>
    <name evidence="2" type="ORF">TRUGW13939_09231</name>
</gene>
<feature type="compositionally biased region" description="Polar residues" evidence="1">
    <location>
        <begin position="545"/>
        <end position="569"/>
    </location>
</feature>
<accession>A0A7H8R914</accession>
<dbReference type="InterPro" id="IPR018822">
    <property type="entry name" value="UPF0646"/>
</dbReference>
<sequence>MSAPSSLLFPAAMEDPFADTMEMASPFAGHVDDFEIDIDIMDDQPGNVDNDFDLQDASPANATGEALPDADMMDDVPEVAVTDTSHHETQPHMQSNDTFYPAQETYESEMADEEYEEDGDASIADTETLPVEIAPAENDPAGLVEPSKPAEDQTDTNLVNDSKTEEVGEQISTTAQESDVQREELYPQQPTGEDDEEEKEEERNLEGQPDTKNDVAETEQVNADITTDEKEAESHSPDHPDNIADATEQDHLTDQPHEAALEPSEEKQASDVKDTSAILHSVKVLYQGSEISMFPPREGDASETYFLQDEGLAYETVDHLFKECRTILGEHASDSDSLVFDIDSLGIQLSEDNIFNPKVTLSQLVDVYVHLCRNEGVEKPEPLYLTLTTRPNLSTELSTLLNTAAEGKGISEIQTWEEEYEQEDAENAEDPDHPLPSESHVEKHEDVEHDDQVHIEAEASSASIRQPDDENDGQYREEEEEGENEDVDVALPNQRVPTNSELTGLEENSKAEADALESGAAEYESVAPEGHSNTQYDFERHSDSSETLTQAPLVQSEDQQPEDSASHQQVYDDVDHTRFEDYENEGLTFGGEAAENTGQDIRENDEADPDEDLRSNAVEVNNTDATGEVDDQENAATEVYEGYTGEDNFEEDAGEEENHQEVDEEYYEDEEYYAEEHQGTNNESGIQPGQVDGQDVPVEPSEAEPSSLDALGEDDGLPDDSLGASETRETEIEAHDKSTGLTAELTDDLLGLEEDIFAEAEDPGQPAKDEHPSGNGQDDAHENDIDVIDFEAFDEAGETEVATDGGSANTPLQRQNSSTGKRSRGPEDEESESVETSTPDAKRSRSS</sequence>
<dbReference type="OrthoDB" id="5339076at2759"/>
<feature type="compositionally biased region" description="Acidic residues" evidence="1">
    <location>
        <begin position="662"/>
        <end position="673"/>
    </location>
</feature>
<dbReference type="GeneID" id="55996715"/>
<reference evidence="3" key="1">
    <citation type="submission" date="2020-06" db="EMBL/GenBank/DDBJ databases">
        <title>A chromosome-scale genome assembly of Talaromyces rugulosus W13939.</title>
        <authorList>
            <person name="Wang B."/>
            <person name="Guo L."/>
            <person name="Ye K."/>
            <person name="Wang L."/>
        </authorList>
    </citation>
    <scope>NUCLEOTIDE SEQUENCE [LARGE SCALE GENOMIC DNA]</scope>
    <source>
        <strain evidence="3">W13939</strain>
    </source>
</reference>
<dbReference type="AlphaFoldDB" id="A0A7H8R914"/>
<dbReference type="EMBL" id="CP055902">
    <property type="protein sequence ID" value="QKX62075.1"/>
    <property type="molecule type" value="Genomic_DNA"/>
</dbReference>
<proteinExistence type="predicted"/>
<dbReference type="Proteomes" id="UP000509510">
    <property type="component" value="Chromosome V"/>
</dbReference>
<feature type="compositionally biased region" description="Acidic residues" evidence="1">
    <location>
        <begin position="419"/>
        <end position="429"/>
    </location>
</feature>
<feature type="compositionally biased region" description="Acidic residues" evidence="1">
    <location>
        <begin position="106"/>
        <end position="120"/>
    </location>
</feature>
<feature type="compositionally biased region" description="Basic and acidic residues" evidence="1">
    <location>
        <begin position="726"/>
        <end position="738"/>
    </location>
</feature>
<dbReference type="Pfam" id="PF10336">
    <property type="entry name" value="DUF2420"/>
    <property type="match status" value="1"/>
</dbReference>
<feature type="compositionally biased region" description="Basic and acidic residues" evidence="1">
    <location>
        <begin position="201"/>
        <end position="215"/>
    </location>
</feature>
<feature type="region of interest" description="Disordered" evidence="1">
    <location>
        <begin position="41"/>
        <end position="273"/>
    </location>
</feature>
<keyword evidence="3" id="KW-1185">Reference proteome</keyword>
<organism evidence="2 3">
    <name type="scientific">Talaromyces rugulosus</name>
    <name type="common">Penicillium rugulosum</name>
    <dbReference type="NCBI Taxonomy" id="121627"/>
    <lineage>
        <taxon>Eukaryota</taxon>
        <taxon>Fungi</taxon>
        <taxon>Dikarya</taxon>
        <taxon>Ascomycota</taxon>
        <taxon>Pezizomycotina</taxon>
        <taxon>Eurotiomycetes</taxon>
        <taxon>Eurotiomycetidae</taxon>
        <taxon>Eurotiales</taxon>
        <taxon>Trichocomaceae</taxon>
        <taxon>Talaromyces</taxon>
        <taxon>Talaromyces sect. Islandici</taxon>
    </lineage>
</organism>
<evidence type="ECO:0000313" key="3">
    <source>
        <dbReference type="Proteomes" id="UP000509510"/>
    </source>
</evidence>
<feature type="compositionally biased region" description="Acidic residues" evidence="1">
    <location>
        <begin position="785"/>
        <end position="798"/>
    </location>
</feature>
<feature type="compositionally biased region" description="Acidic residues" evidence="1">
    <location>
        <begin position="745"/>
        <end position="762"/>
    </location>
</feature>
<dbReference type="KEGG" id="trg:TRUGW13939_09231"/>
<feature type="compositionally biased region" description="Acidic residues" evidence="1">
    <location>
        <begin position="469"/>
        <end position="488"/>
    </location>
</feature>
<protein>
    <submittedName>
        <fullName evidence="2">Uncharacterized protein</fullName>
    </submittedName>
</protein>
<dbReference type="RefSeq" id="XP_035348249.1">
    <property type="nucleotide sequence ID" value="XM_035492356.1"/>
</dbReference>
<feature type="compositionally biased region" description="Basic and acidic residues" evidence="1">
    <location>
        <begin position="227"/>
        <end position="273"/>
    </location>
</feature>
<evidence type="ECO:0000313" key="2">
    <source>
        <dbReference type="EMBL" id="QKX62075.1"/>
    </source>
</evidence>
<name>A0A7H8R914_TALRU</name>
<feature type="compositionally biased region" description="Basic and acidic residues" evidence="1">
    <location>
        <begin position="430"/>
        <end position="457"/>
    </location>
</feature>
<feature type="region of interest" description="Disordered" evidence="1">
    <location>
        <begin position="419"/>
        <end position="847"/>
    </location>
</feature>